<evidence type="ECO:0000313" key="15">
    <source>
        <dbReference type="EMBL" id="CDO74548.1"/>
    </source>
</evidence>
<organism evidence="15 16">
    <name type="scientific">Pycnoporus cinnabarinus</name>
    <name type="common">Cinnabar-red polypore</name>
    <name type="synonym">Trametes cinnabarina</name>
    <dbReference type="NCBI Taxonomy" id="5643"/>
    <lineage>
        <taxon>Eukaryota</taxon>
        <taxon>Fungi</taxon>
        <taxon>Dikarya</taxon>
        <taxon>Basidiomycota</taxon>
        <taxon>Agaricomycotina</taxon>
        <taxon>Agaricomycetes</taxon>
        <taxon>Polyporales</taxon>
        <taxon>Polyporaceae</taxon>
        <taxon>Trametes</taxon>
    </lineage>
</organism>
<evidence type="ECO:0000256" key="10">
    <source>
        <dbReference type="ARBA" id="ARBA00023004"/>
    </source>
</evidence>
<dbReference type="Gene3D" id="1.10.630.10">
    <property type="entry name" value="Cytochrome P450"/>
    <property type="match status" value="1"/>
</dbReference>
<evidence type="ECO:0000256" key="7">
    <source>
        <dbReference type="ARBA" id="ARBA00022723"/>
    </source>
</evidence>
<evidence type="ECO:0000256" key="1">
    <source>
        <dbReference type="ARBA" id="ARBA00001971"/>
    </source>
</evidence>
<keyword evidence="6" id="KW-0812">Transmembrane</keyword>
<comment type="cofactor">
    <cofactor evidence="1 13">
        <name>heme</name>
        <dbReference type="ChEBI" id="CHEBI:30413"/>
    </cofactor>
</comment>
<evidence type="ECO:0000256" key="6">
    <source>
        <dbReference type="ARBA" id="ARBA00022692"/>
    </source>
</evidence>
<dbReference type="InterPro" id="IPR002401">
    <property type="entry name" value="Cyt_P450_E_grp-I"/>
</dbReference>
<keyword evidence="11 14" id="KW-0503">Monooxygenase</keyword>
<dbReference type="GO" id="GO:0020037">
    <property type="term" value="F:heme binding"/>
    <property type="evidence" value="ECO:0007669"/>
    <property type="project" value="InterPro"/>
</dbReference>
<dbReference type="InterPro" id="IPR036396">
    <property type="entry name" value="Cyt_P450_sf"/>
</dbReference>
<comment type="pathway">
    <text evidence="3">Secondary metabolite biosynthesis.</text>
</comment>
<name>A0A060SQ19_PYCCI</name>
<keyword evidence="7 13" id="KW-0479">Metal-binding</keyword>
<keyword evidence="10 13" id="KW-0408">Iron</keyword>
<dbReference type="SUPFAM" id="SSF48264">
    <property type="entry name" value="Cytochrome P450"/>
    <property type="match status" value="1"/>
</dbReference>
<gene>
    <name evidence="15" type="ORF">BN946_scf184632.g5</name>
</gene>
<dbReference type="InterPro" id="IPR001128">
    <property type="entry name" value="Cyt_P450"/>
</dbReference>
<dbReference type="HOGENOM" id="CLU_001570_2_3_1"/>
<sequence length="511" mass="56966">MAYTPTLLDAAAILVAVILLNRLFTKKRQGPLPPGPKGLPLIGNMLDMPSNHEWKTFAQWGERWGDIVSVTFLGQPYVILNSAKHAVELLEKKSSIYSSRPVIAVGGELVGWNRTLALLPYGNKFREYRRLIFQLIGSRKNMERFMPLVENKTRDLITEIYEQPQELLKHIRKSAGAIILMMSHGYEVKAENDPFVETVDEAMEQFAVCTAPGAFLANIFPLLAHIPAWFPGAGFRKIAAEWRRTLDEMCDKPHEFVKQRMAAGTDIPNFTSTNLEGDITPEREELVKNAASSLYAGGADTTVSAINTFFLAMTLHPEVQEKAQAEIDAVVGTDRLPTAEDRDNLPYVHAVFLEVLRWNNVAPLAIPHRVIEDDVYNGYYIPKDTIVIANVWRMLHDPETYADPMTFNPERFMAGPGKQPEADPRGMVFGFGRRICPGLQLADASVFMAVAMGLAAFKISKAVENGKVIEPSTEYTSGTVSHPPPYKCEIKPRNAKAEAMLKSLLEHGKSD</sequence>
<dbReference type="EMBL" id="CCBP010000183">
    <property type="protein sequence ID" value="CDO74548.1"/>
    <property type="molecule type" value="Genomic_DNA"/>
</dbReference>
<dbReference type="GO" id="GO:0004497">
    <property type="term" value="F:monooxygenase activity"/>
    <property type="evidence" value="ECO:0007669"/>
    <property type="project" value="UniProtKB-KW"/>
</dbReference>
<dbReference type="GO" id="GO:0016020">
    <property type="term" value="C:membrane"/>
    <property type="evidence" value="ECO:0007669"/>
    <property type="project" value="UniProtKB-SubCell"/>
</dbReference>
<comment type="caution">
    <text evidence="15">The sequence shown here is derived from an EMBL/GenBank/DDBJ whole genome shotgun (WGS) entry which is preliminary data.</text>
</comment>
<evidence type="ECO:0000256" key="14">
    <source>
        <dbReference type="RuleBase" id="RU000461"/>
    </source>
</evidence>
<dbReference type="PANTHER" id="PTHR46300:SF7">
    <property type="entry name" value="P450, PUTATIVE (EUROFUNG)-RELATED"/>
    <property type="match status" value="1"/>
</dbReference>
<evidence type="ECO:0000313" key="16">
    <source>
        <dbReference type="Proteomes" id="UP000029665"/>
    </source>
</evidence>
<keyword evidence="12" id="KW-0472">Membrane</keyword>
<evidence type="ECO:0000256" key="9">
    <source>
        <dbReference type="ARBA" id="ARBA00023002"/>
    </source>
</evidence>
<keyword evidence="16" id="KW-1185">Reference proteome</keyword>
<evidence type="ECO:0000256" key="5">
    <source>
        <dbReference type="ARBA" id="ARBA00022617"/>
    </source>
</evidence>
<dbReference type="PANTHER" id="PTHR46300">
    <property type="entry name" value="P450, PUTATIVE (EUROFUNG)-RELATED-RELATED"/>
    <property type="match status" value="1"/>
</dbReference>
<protein>
    <recommendedName>
        <fullName evidence="17">Cytochrome P450</fullName>
    </recommendedName>
</protein>
<feature type="binding site" description="axial binding residue" evidence="13">
    <location>
        <position position="436"/>
    </location>
    <ligand>
        <name>heme</name>
        <dbReference type="ChEBI" id="CHEBI:30413"/>
    </ligand>
    <ligandPart>
        <name>Fe</name>
        <dbReference type="ChEBI" id="CHEBI:18248"/>
    </ligandPart>
</feature>
<evidence type="ECO:0000256" key="12">
    <source>
        <dbReference type="ARBA" id="ARBA00023136"/>
    </source>
</evidence>
<comment type="subcellular location">
    <subcellularLocation>
        <location evidence="2">Membrane</location>
        <topology evidence="2">Single-pass membrane protein</topology>
    </subcellularLocation>
</comment>
<evidence type="ECO:0000256" key="3">
    <source>
        <dbReference type="ARBA" id="ARBA00005179"/>
    </source>
</evidence>
<dbReference type="GO" id="GO:0005506">
    <property type="term" value="F:iron ion binding"/>
    <property type="evidence" value="ECO:0007669"/>
    <property type="project" value="InterPro"/>
</dbReference>
<evidence type="ECO:0000256" key="13">
    <source>
        <dbReference type="PIRSR" id="PIRSR602401-1"/>
    </source>
</evidence>
<dbReference type="Pfam" id="PF00067">
    <property type="entry name" value="p450"/>
    <property type="match status" value="1"/>
</dbReference>
<dbReference type="PROSITE" id="PS00086">
    <property type="entry name" value="CYTOCHROME_P450"/>
    <property type="match status" value="1"/>
</dbReference>
<keyword evidence="8" id="KW-1133">Transmembrane helix</keyword>
<dbReference type="AlphaFoldDB" id="A0A060SQ19"/>
<proteinExistence type="inferred from homology"/>
<dbReference type="STRING" id="5643.A0A060SQ19"/>
<evidence type="ECO:0000256" key="2">
    <source>
        <dbReference type="ARBA" id="ARBA00004167"/>
    </source>
</evidence>
<dbReference type="PRINTS" id="PR00463">
    <property type="entry name" value="EP450I"/>
</dbReference>
<comment type="similarity">
    <text evidence="4 14">Belongs to the cytochrome P450 family.</text>
</comment>
<keyword evidence="5 13" id="KW-0349">Heme</keyword>
<dbReference type="CDD" id="cd11065">
    <property type="entry name" value="CYP64-like"/>
    <property type="match status" value="1"/>
</dbReference>
<dbReference type="Proteomes" id="UP000029665">
    <property type="component" value="Unassembled WGS sequence"/>
</dbReference>
<evidence type="ECO:0000256" key="4">
    <source>
        <dbReference type="ARBA" id="ARBA00010617"/>
    </source>
</evidence>
<dbReference type="OMA" id="TEPCKVQ"/>
<dbReference type="GO" id="GO:0016705">
    <property type="term" value="F:oxidoreductase activity, acting on paired donors, with incorporation or reduction of molecular oxygen"/>
    <property type="evidence" value="ECO:0007669"/>
    <property type="project" value="InterPro"/>
</dbReference>
<reference evidence="15" key="1">
    <citation type="submission" date="2014-01" db="EMBL/GenBank/DDBJ databases">
        <title>The genome of the white-rot fungus Pycnoporus cinnabarinus: a basidiomycete model with a versatile arsenal for lignocellulosic biomass breakdown.</title>
        <authorList>
            <person name="Levasseur A."/>
            <person name="Lomascolo A."/>
            <person name="Ruiz-Duenas F.J."/>
            <person name="Uzan E."/>
            <person name="Piumi F."/>
            <person name="Kues U."/>
            <person name="Ram A.F.J."/>
            <person name="Murat C."/>
            <person name="Haon M."/>
            <person name="Benoit I."/>
            <person name="Arfi Y."/>
            <person name="Chevret D."/>
            <person name="Drula E."/>
            <person name="Kwon M.J."/>
            <person name="Gouret P."/>
            <person name="Lesage-Meessen L."/>
            <person name="Lombard V."/>
            <person name="Mariette J."/>
            <person name="Noirot C."/>
            <person name="Park J."/>
            <person name="Patyshakuliyeva A."/>
            <person name="Wieneger R.A.B."/>
            <person name="Wosten H.A.B."/>
            <person name="Martin F."/>
            <person name="Coutinho P.M."/>
            <person name="de Vries R."/>
            <person name="Martinez A.T."/>
            <person name="Klopp C."/>
            <person name="Pontarotti P."/>
            <person name="Henrissat B."/>
            <person name="Record E."/>
        </authorList>
    </citation>
    <scope>NUCLEOTIDE SEQUENCE [LARGE SCALE GENOMIC DNA]</scope>
    <source>
        <strain evidence="15">BRFM137</strain>
    </source>
</reference>
<accession>A0A060SQ19</accession>
<dbReference type="InterPro" id="IPR050364">
    <property type="entry name" value="Cytochrome_P450_fung"/>
</dbReference>
<evidence type="ECO:0008006" key="17">
    <source>
        <dbReference type="Google" id="ProtNLM"/>
    </source>
</evidence>
<dbReference type="OrthoDB" id="2789670at2759"/>
<evidence type="ECO:0000256" key="11">
    <source>
        <dbReference type="ARBA" id="ARBA00023033"/>
    </source>
</evidence>
<dbReference type="InterPro" id="IPR017972">
    <property type="entry name" value="Cyt_P450_CS"/>
</dbReference>
<evidence type="ECO:0000256" key="8">
    <source>
        <dbReference type="ARBA" id="ARBA00022989"/>
    </source>
</evidence>
<keyword evidence="9 14" id="KW-0560">Oxidoreductase</keyword>